<keyword evidence="1" id="KW-0732">Signal</keyword>
<comment type="caution">
    <text evidence="2">The sequence shown here is derived from an EMBL/GenBank/DDBJ whole genome shotgun (WGS) entry which is preliminary data.</text>
</comment>
<dbReference type="SUPFAM" id="SSF101756">
    <property type="entry name" value="Hypothetical protein YgiW"/>
    <property type="match status" value="1"/>
</dbReference>
<keyword evidence="3" id="KW-1185">Reference proteome</keyword>
<dbReference type="RefSeq" id="WP_264323389.1">
    <property type="nucleotide sequence ID" value="NZ_JADEXQ010000004.1"/>
</dbReference>
<evidence type="ECO:0008006" key="4">
    <source>
        <dbReference type="Google" id="ProtNLM"/>
    </source>
</evidence>
<dbReference type="InterPro" id="IPR036700">
    <property type="entry name" value="BOBF_sf"/>
</dbReference>
<gene>
    <name evidence="2" type="ORF">IQ266_02185</name>
</gene>
<evidence type="ECO:0000256" key="1">
    <source>
        <dbReference type="SAM" id="SignalP"/>
    </source>
</evidence>
<protein>
    <recommendedName>
        <fullName evidence="4">Lipoprotein</fullName>
    </recommendedName>
</protein>
<feature type="chain" id="PRO_5037457165" description="Lipoprotein" evidence="1">
    <location>
        <begin position="26"/>
        <end position="115"/>
    </location>
</feature>
<dbReference type="EMBL" id="JADEXQ010000004">
    <property type="protein sequence ID" value="MBE9028565.1"/>
    <property type="molecule type" value="Genomic_DNA"/>
</dbReference>
<evidence type="ECO:0000313" key="3">
    <source>
        <dbReference type="Proteomes" id="UP000625316"/>
    </source>
</evidence>
<dbReference type="PROSITE" id="PS51257">
    <property type="entry name" value="PROKAR_LIPOPROTEIN"/>
    <property type="match status" value="1"/>
</dbReference>
<sequence>MLSFRRHLPLSLTALLLTLGLSACRDNPAQVFSPLDPSSPIKIAVAAQQAEGVKVVVEGKVVAIAPLVKQSVYELQDDSGVIWVLTDSQPPTQKTTIKIHGIIRSSNGERYIDQK</sequence>
<organism evidence="2 3">
    <name type="scientific">Romeriopsis navalis LEGE 11480</name>
    <dbReference type="NCBI Taxonomy" id="2777977"/>
    <lineage>
        <taxon>Bacteria</taxon>
        <taxon>Bacillati</taxon>
        <taxon>Cyanobacteriota</taxon>
        <taxon>Cyanophyceae</taxon>
        <taxon>Leptolyngbyales</taxon>
        <taxon>Leptolyngbyaceae</taxon>
        <taxon>Romeriopsis</taxon>
        <taxon>Romeriopsis navalis</taxon>
    </lineage>
</organism>
<accession>A0A928Z2N8</accession>
<evidence type="ECO:0000313" key="2">
    <source>
        <dbReference type="EMBL" id="MBE9028565.1"/>
    </source>
</evidence>
<feature type="signal peptide" evidence="1">
    <location>
        <begin position="1"/>
        <end position="25"/>
    </location>
</feature>
<reference evidence="2" key="1">
    <citation type="submission" date="2020-10" db="EMBL/GenBank/DDBJ databases">
        <authorList>
            <person name="Castelo-Branco R."/>
            <person name="Eusebio N."/>
            <person name="Adriana R."/>
            <person name="Vieira A."/>
            <person name="Brugerolle De Fraissinette N."/>
            <person name="Rezende De Castro R."/>
            <person name="Schneider M.P."/>
            <person name="Vasconcelos V."/>
            <person name="Leao P.N."/>
        </authorList>
    </citation>
    <scope>NUCLEOTIDE SEQUENCE</scope>
    <source>
        <strain evidence="2">LEGE 11480</strain>
    </source>
</reference>
<proteinExistence type="predicted"/>
<dbReference type="Proteomes" id="UP000625316">
    <property type="component" value="Unassembled WGS sequence"/>
</dbReference>
<dbReference type="AlphaFoldDB" id="A0A928Z2N8"/>
<name>A0A928Z2N8_9CYAN</name>